<reference evidence="1" key="2">
    <citation type="submission" date="2017-11" db="EMBL/GenBank/DDBJ databases">
        <title>Coralsnake Venomics: Analyses of Venom Gland Transcriptomes and Proteomes of Six Brazilian Taxa.</title>
        <authorList>
            <person name="Aird S.D."/>
            <person name="Jorge da Silva N."/>
            <person name="Qiu L."/>
            <person name="Villar-Briones A."/>
            <person name="Aparecida-Saddi V."/>
            <person name="Campos-Telles M.P."/>
            <person name="Grau M."/>
            <person name="Mikheyev A.S."/>
        </authorList>
    </citation>
    <scope>NUCLEOTIDE SEQUENCE</scope>
    <source>
        <tissue evidence="1">Venom_gland</tissue>
    </source>
</reference>
<protein>
    <submittedName>
        <fullName evidence="1">Uncharacterized protein</fullName>
    </submittedName>
</protein>
<dbReference type="EMBL" id="IACL01067327">
    <property type="protein sequence ID" value="LAB09082.1"/>
    <property type="molecule type" value="Transcribed_RNA"/>
</dbReference>
<proteinExistence type="predicted"/>
<name>A0A2D4KK11_9SAUR</name>
<organism evidence="1">
    <name type="scientific">Micrurus paraensis</name>
    <dbReference type="NCBI Taxonomy" id="1970185"/>
    <lineage>
        <taxon>Eukaryota</taxon>
        <taxon>Metazoa</taxon>
        <taxon>Chordata</taxon>
        <taxon>Craniata</taxon>
        <taxon>Vertebrata</taxon>
        <taxon>Euteleostomi</taxon>
        <taxon>Lepidosauria</taxon>
        <taxon>Squamata</taxon>
        <taxon>Bifurcata</taxon>
        <taxon>Unidentata</taxon>
        <taxon>Episquamata</taxon>
        <taxon>Toxicofera</taxon>
        <taxon>Serpentes</taxon>
        <taxon>Colubroidea</taxon>
        <taxon>Elapidae</taxon>
        <taxon>Elapinae</taxon>
        <taxon>Micrurus</taxon>
    </lineage>
</organism>
<reference evidence="1" key="1">
    <citation type="submission" date="2017-07" db="EMBL/GenBank/DDBJ databases">
        <authorList>
            <person name="Mikheyev A."/>
            <person name="Grau M."/>
        </authorList>
    </citation>
    <scope>NUCLEOTIDE SEQUENCE</scope>
    <source>
        <tissue evidence="1">Venom_gland</tissue>
    </source>
</reference>
<sequence>MRQNLPHVIALLPFLPQKAVLFPGDIQKLKIHKAIAAWKQLSFQRLVIRLVPSDISTTLIMCLYPPQKGQFLYSILLRSLHQQPLALGICNRIFSNITHIICNTNNPGYFCDCPSDQKPFPYPKMTVLWSLCYPSCLLAFG</sequence>
<dbReference type="AlphaFoldDB" id="A0A2D4KK11"/>
<accession>A0A2D4KK11</accession>
<evidence type="ECO:0000313" key="1">
    <source>
        <dbReference type="EMBL" id="LAB09082.1"/>
    </source>
</evidence>